<sequence>MCFLRNIYWRVLRFIYGRKPEYDVDITPYDYDLLPMQEENENEEESSSSGSSAPPIPSPFQPPPILPRPRRFNPYNDY</sequence>
<feature type="compositionally biased region" description="Pro residues" evidence="1">
    <location>
        <begin position="54"/>
        <end position="67"/>
    </location>
</feature>
<name>A0A139WPB1_TRICA</name>
<protein>
    <submittedName>
        <fullName evidence="2">Uncharacterized protein</fullName>
    </submittedName>
</protein>
<accession>A0A139WPB1</accession>
<evidence type="ECO:0000256" key="1">
    <source>
        <dbReference type="SAM" id="MobiDB-lite"/>
    </source>
</evidence>
<reference evidence="2 3" key="2">
    <citation type="journal article" date="2010" name="Nucleic Acids Res.">
        <title>BeetleBase in 2010: revisions to provide comprehensive genomic information for Tribolium castaneum.</title>
        <authorList>
            <person name="Kim H.S."/>
            <person name="Murphy T."/>
            <person name="Xia J."/>
            <person name="Caragea D."/>
            <person name="Park Y."/>
            <person name="Beeman R.W."/>
            <person name="Lorenzen M.D."/>
            <person name="Butcher S."/>
            <person name="Manak J.R."/>
            <person name="Brown S.J."/>
        </authorList>
    </citation>
    <scope>GENOME REANNOTATION</scope>
    <source>
        <strain evidence="2 3">Georgia GA2</strain>
    </source>
</reference>
<dbReference type="AlphaFoldDB" id="A0A139WPB1"/>
<evidence type="ECO:0000313" key="2">
    <source>
        <dbReference type="EMBL" id="KYB29763.1"/>
    </source>
</evidence>
<evidence type="ECO:0000313" key="3">
    <source>
        <dbReference type="Proteomes" id="UP000007266"/>
    </source>
</evidence>
<gene>
    <name evidence="2" type="primary">AUGUSTUS-3.0.2_31543</name>
    <name evidence="2" type="ORF">TcasGA2_TC031543</name>
</gene>
<proteinExistence type="predicted"/>
<dbReference type="InParanoid" id="A0A139WPB1"/>
<organism evidence="2 3">
    <name type="scientific">Tribolium castaneum</name>
    <name type="common">Red flour beetle</name>
    <dbReference type="NCBI Taxonomy" id="7070"/>
    <lineage>
        <taxon>Eukaryota</taxon>
        <taxon>Metazoa</taxon>
        <taxon>Ecdysozoa</taxon>
        <taxon>Arthropoda</taxon>
        <taxon>Hexapoda</taxon>
        <taxon>Insecta</taxon>
        <taxon>Pterygota</taxon>
        <taxon>Neoptera</taxon>
        <taxon>Endopterygota</taxon>
        <taxon>Coleoptera</taxon>
        <taxon>Polyphaga</taxon>
        <taxon>Cucujiformia</taxon>
        <taxon>Tenebrionidae</taxon>
        <taxon>Tenebrionidae incertae sedis</taxon>
        <taxon>Tribolium</taxon>
    </lineage>
</organism>
<feature type="region of interest" description="Disordered" evidence="1">
    <location>
        <begin position="35"/>
        <end position="78"/>
    </location>
</feature>
<keyword evidence="3" id="KW-1185">Reference proteome</keyword>
<reference evidence="2 3" key="1">
    <citation type="journal article" date="2008" name="Nature">
        <title>The genome of the model beetle and pest Tribolium castaneum.</title>
        <authorList>
            <consortium name="Tribolium Genome Sequencing Consortium"/>
            <person name="Richards S."/>
            <person name="Gibbs R.A."/>
            <person name="Weinstock G.M."/>
            <person name="Brown S.J."/>
            <person name="Denell R."/>
            <person name="Beeman R.W."/>
            <person name="Gibbs R."/>
            <person name="Beeman R.W."/>
            <person name="Brown S.J."/>
            <person name="Bucher G."/>
            <person name="Friedrich M."/>
            <person name="Grimmelikhuijzen C.J."/>
            <person name="Klingler M."/>
            <person name="Lorenzen M."/>
            <person name="Richards S."/>
            <person name="Roth S."/>
            <person name="Schroder R."/>
            <person name="Tautz D."/>
            <person name="Zdobnov E.M."/>
            <person name="Muzny D."/>
            <person name="Gibbs R.A."/>
            <person name="Weinstock G.M."/>
            <person name="Attaway T."/>
            <person name="Bell S."/>
            <person name="Buhay C.J."/>
            <person name="Chandrabose M.N."/>
            <person name="Chavez D."/>
            <person name="Clerk-Blankenburg K.P."/>
            <person name="Cree A."/>
            <person name="Dao M."/>
            <person name="Davis C."/>
            <person name="Chacko J."/>
            <person name="Dinh H."/>
            <person name="Dugan-Rocha S."/>
            <person name="Fowler G."/>
            <person name="Garner T.T."/>
            <person name="Garnes J."/>
            <person name="Gnirke A."/>
            <person name="Hawes A."/>
            <person name="Hernandez J."/>
            <person name="Hines S."/>
            <person name="Holder M."/>
            <person name="Hume J."/>
            <person name="Jhangiani S.N."/>
            <person name="Joshi V."/>
            <person name="Khan Z.M."/>
            <person name="Jackson L."/>
            <person name="Kovar C."/>
            <person name="Kowis A."/>
            <person name="Lee S."/>
            <person name="Lewis L.R."/>
            <person name="Margolis J."/>
            <person name="Morgan M."/>
            <person name="Nazareth L.V."/>
            <person name="Nguyen N."/>
            <person name="Okwuonu G."/>
            <person name="Parker D."/>
            <person name="Richards S."/>
            <person name="Ruiz S.J."/>
            <person name="Santibanez J."/>
            <person name="Savard J."/>
            <person name="Scherer S.E."/>
            <person name="Schneider B."/>
            <person name="Sodergren E."/>
            <person name="Tautz D."/>
            <person name="Vattahil S."/>
            <person name="Villasana D."/>
            <person name="White C.S."/>
            <person name="Wright R."/>
            <person name="Park Y."/>
            <person name="Beeman R.W."/>
            <person name="Lord J."/>
            <person name="Oppert B."/>
            <person name="Lorenzen M."/>
            <person name="Brown S."/>
            <person name="Wang L."/>
            <person name="Savard J."/>
            <person name="Tautz D."/>
            <person name="Richards S."/>
            <person name="Weinstock G."/>
            <person name="Gibbs R.A."/>
            <person name="Liu Y."/>
            <person name="Worley K."/>
            <person name="Weinstock G."/>
            <person name="Elsik C.G."/>
            <person name="Reese J.T."/>
            <person name="Elhaik E."/>
            <person name="Landan G."/>
            <person name="Graur D."/>
            <person name="Arensburger P."/>
            <person name="Atkinson P."/>
            <person name="Beeman R.W."/>
            <person name="Beidler J."/>
            <person name="Brown S.J."/>
            <person name="Demuth J.P."/>
            <person name="Drury D.W."/>
            <person name="Du Y.Z."/>
            <person name="Fujiwara H."/>
            <person name="Lorenzen M."/>
            <person name="Maselli V."/>
            <person name="Osanai M."/>
            <person name="Park Y."/>
            <person name="Robertson H.M."/>
            <person name="Tu Z."/>
            <person name="Wang J.J."/>
            <person name="Wang S."/>
            <person name="Richards S."/>
            <person name="Song H."/>
            <person name="Zhang L."/>
            <person name="Sodergren E."/>
            <person name="Werner D."/>
            <person name="Stanke M."/>
            <person name="Morgenstern B."/>
            <person name="Solovyev V."/>
            <person name="Kosarev P."/>
            <person name="Brown G."/>
            <person name="Chen H.C."/>
            <person name="Ermolaeva O."/>
            <person name="Hlavina W."/>
            <person name="Kapustin Y."/>
            <person name="Kiryutin B."/>
            <person name="Kitts P."/>
            <person name="Maglott D."/>
            <person name="Pruitt K."/>
            <person name="Sapojnikov V."/>
            <person name="Souvorov A."/>
            <person name="Mackey A.J."/>
            <person name="Waterhouse R.M."/>
            <person name="Wyder S."/>
            <person name="Zdobnov E.M."/>
            <person name="Zdobnov E.M."/>
            <person name="Wyder S."/>
            <person name="Kriventseva E.V."/>
            <person name="Kadowaki T."/>
            <person name="Bork P."/>
            <person name="Aranda M."/>
            <person name="Bao R."/>
            <person name="Beermann A."/>
            <person name="Berns N."/>
            <person name="Bolognesi R."/>
            <person name="Bonneton F."/>
            <person name="Bopp D."/>
            <person name="Brown S.J."/>
            <person name="Bucher G."/>
            <person name="Butts T."/>
            <person name="Chaumot A."/>
            <person name="Denell R.E."/>
            <person name="Ferrier D.E."/>
            <person name="Friedrich M."/>
            <person name="Gordon C.M."/>
            <person name="Jindra M."/>
            <person name="Klingler M."/>
            <person name="Lan Q."/>
            <person name="Lattorff H.M."/>
            <person name="Laudet V."/>
            <person name="von Levetsow C."/>
            <person name="Liu Z."/>
            <person name="Lutz R."/>
            <person name="Lynch J.A."/>
            <person name="da Fonseca R.N."/>
            <person name="Posnien N."/>
            <person name="Reuter R."/>
            <person name="Roth S."/>
            <person name="Savard J."/>
            <person name="Schinko J.B."/>
            <person name="Schmitt C."/>
            <person name="Schoppmeier M."/>
            <person name="Schroder R."/>
            <person name="Shippy T.D."/>
            <person name="Simonnet F."/>
            <person name="Marques-Souza H."/>
            <person name="Tautz D."/>
            <person name="Tomoyasu Y."/>
            <person name="Trauner J."/>
            <person name="Van der Zee M."/>
            <person name="Vervoort M."/>
            <person name="Wittkopp N."/>
            <person name="Wimmer E.A."/>
            <person name="Yang X."/>
            <person name="Jones A.K."/>
            <person name="Sattelle D.B."/>
            <person name="Ebert P.R."/>
            <person name="Nelson D."/>
            <person name="Scott J.G."/>
            <person name="Beeman R.W."/>
            <person name="Muthukrishnan S."/>
            <person name="Kramer K.J."/>
            <person name="Arakane Y."/>
            <person name="Beeman R.W."/>
            <person name="Zhu Q."/>
            <person name="Hogenkamp D."/>
            <person name="Dixit R."/>
            <person name="Oppert B."/>
            <person name="Jiang H."/>
            <person name="Zou Z."/>
            <person name="Marshall J."/>
            <person name="Elpidina E."/>
            <person name="Vinokurov K."/>
            <person name="Oppert C."/>
            <person name="Zou Z."/>
            <person name="Evans J."/>
            <person name="Lu Z."/>
            <person name="Zhao P."/>
            <person name="Sumathipala N."/>
            <person name="Altincicek B."/>
            <person name="Vilcinskas A."/>
            <person name="Williams M."/>
            <person name="Hultmark D."/>
            <person name="Hetru C."/>
            <person name="Jiang H."/>
            <person name="Grimmelikhuijzen C.J."/>
            <person name="Hauser F."/>
            <person name="Cazzamali G."/>
            <person name="Williamson M."/>
            <person name="Park Y."/>
            <person name="Li B."/>
            <person name="Tanaka Y."/>
            <person name="Predel R."/>
            <person name="Neupert S."/>
            <person name="Schachtner J."/>
            <person name="Verleyen P."/>
            <person name="Raible F."/>
            <person name="Bork P."/>
            <person name="Friedrich M."/>
            <person name="Walden K.K."/>
            <person name="Robertson H.M."/>
            <person name="Angeli S."/>
            <person name="Foret S."/>
            <person name="Bucher G."/>
            <person name="Schuetz S."/>
            <person name="Maleszka R."/>
            <person name="Wimmer E.A."/>
            <person name="Beeman R.W."/>
            <person name="Lorenzen M."/>
            <person name="Tomoyasu Y."/>
            <person name="Miller S.C."/>
            <person name="Grossmann D."/>
            <person name="Bucher G."/>
        </authorList>
    </citation>
    <scope>NUCLEOTIDE SEQUENCE [LARGE SCALE GENOMIC DNA]</scope>
    <source>
        <strain evidence="2 3">Georgia GA2</strain>
    </source>
</reference>
<dbReference type="EMBL" id="KQ971307">
    <property type="protein sequence ID" value="KYB29763.1"/>
    <property type="molecule type" value="Genomic_DNA"/>
</dbReference>
<dbReference type="Proteomes" id="UP000007266">
    <property type="component" value="Linkage group 1"/>
</dbReference>